<evidence type="ECO:0000313" key="5">
    <source>
        <dbReference type="Proteomes" id="UP001158066"/>
    </source>
</evidence>
<accession>A0AA45WTI7</accession>
<evidence type="ECO:0000256" key="1">
    <source>
        <dbReference type="ARBA" id="ARBA00023224"/>
    </source>
</evidence>
<dbReference type="PROSITE" id="PS50111">
    <property type="entry name" value="CHEMOTAXIS_TRANSDUC_2"/>
    <property type="match status" value="1"/>
</dbReference>
<dbReference type="InterPro" id="IPR004089">
    <property type="entry name" value="MCPsignal_dom"/>
</dbReference>
<dbReference type="SUPFAM" id="SSF58104">
    <property type="entry name" value="Methyl-accepting chemotaxis protein (MCP) signaling domain"/>
    <property type="match status" value="1"/>
</dbReference>
<proteinExistence type="predicted"/>
<evidence type="ECO:0000313" key="4">
    <source>
        <dbReference type="EMBL" id="SMP41931.1"/>
    </source>
</evidence>
<evidence type="ECO:0000259" key="3">
    <source>
        <dbReference type="PROSITE" id="PS50111"/>
    </source>
</evidence>
<dbReference type="GO" id="GO:0007165">
    <property type="term" value="P:signal transduction"/>
    <property type="evidence" value="ECO:0007669"/>
    <property type="project" value="UniProtKB-KW"/>
</dbReference>
<dbReference type="PANTHER" id="PTHR32089">
    <property type="entry name" value="METHYL-ACCEPTING CHEMOTAXIS PROTEIN MCPB"/>
    <property type="match status" value="1"/>
</dbReference>
<feature type="domain" description="Methyl-accepting transducer" evidence="3">
    <location>
        <begin position="123"/>
        <end position="287"/>
    </location>
</feature>
<reference evidence="4" key="1">
    <citation type="submission" date="2017-05" db="EMBL/GenBank/DDBJ databases">
        <authorList>
            <person name="Varghese N."/>
            <person name="Submissions S."/>
        </authorList>
    </citation>
    <scope>NUCLEOTIDE SEQUENCE</scope>
    <source>
        <strain evidence="4">Su22</strain>
    </source>
</reference>
<dbReference type="Gene3D" id="1.10.287.950">
    <property type="entry name" value="Methyl-accepting chemotaxis protein"/>
    <property type="match status" value="1"/>
</dbReference>
<dbReference type="AlphaFoldDB" id="A0AA45WTI7"/>
<dbReference type="Proteomes" id="UP001158066">
    <property type="component" value="Unassembled WGS sequence"/>
</dbReference>
<dbReference type="RefSeq" id="WP_283407901.1">
    <property type="nucleotide sequence ID" value="NZ_FXUF01000001.1"/>
</dbReference>
<dbReference type="GO" id="GO:0016020">
    <property type="term" value="C:membrane"/>
    <property type="evidence" value="ECO:0007669"/>
    <property type="project" value="InterPro"/>
</dbReference>
<dbReference type="EMBL" id="FXUF01000001">
    <property type="protein sequence ID" value="SMP41931.1"/>
    <property type="molecule type" value="Genomic_DNA"/>
</dbReference>
<evidence type="ECO:0000256" key="2">
    <source>
        <dbReference type="PROSITE-ProRule" id="PRU00284"/>
    </source>
</evidence>
<name>A0AA45WTI7_9CLOT</name>
<protein>
    <submittedName>
        <fullName evidence="4">Methyl-accepting chemotaxis protein (MCP) signalling domain-containing protein</fullName>
    </submittedName>
</protein>
<keyword evidence="1 2" id="KW-0807">Transducer</keyword>
<gene>
    <name evidence="4" type="ORF">SAMN06296020_101566</name>
</gene>
<dbReference type="PANTHER" id="PTHR32089:SF112">
    <property type="entry name" value="LYSOZYME-LIKE PROTEIN-RELATED"/>
    <property type="match status" value="1"/>
</dbReference>
<sequence length="287" mass="31331">MEKQSEAKVDHPTDEIHPLLQAVVHIAPLIQQLIPIDSMVGVSDRQRVICNLKAQDLPLDIDNIKLNDDSPLAQAMKAGELTRCYTPAEVFGVPFKSLSVPIRDEIGQIIGGIAAAISLKQQNQLDNSIKTFADTSDEIVATIEELAASAQELAVEMEYLEKMQHEMTEQVKATDTMLNFINNVAANTNLLGLNASIEAARAGELGKGFQVVATEIRKMADSSSNSVKHIRETTELLQEKVKMISEATRRVNNITHSQAASTQEISASITQLAGLVKEMESNARLMS</sequence>
<dbReference type="Pfam" id="PF00015">
    <property type="entry name" value="MCPsignal"/>
    <property type="match status" value="1"/>
</dbReference>
<keyword evidence="5" id="KW-1185">Reference proteome</keyword>
<dbReference type="SMART" id="SM00283">
    <property type="entry name" value="MA"/>
    <property type="match status" value="1"/>
</dbReference>
<organism evidence="4 5">
    <name type="scientific">Anoxynatronum buryatiense</name>
    <dbReference type="NCBI Taxonomy" id="489973"/>
    <lineage>
        <taxon>Bacteria</taxon>
        <taxon>Bacillati</taxon>
        <taxon>Bacillota</taxon>
        <taxon>Clostridia</taxon>
        <taxon>Eubacteriales</taxon>
        <taxon>Clostridiaceae</taxon>
        <taxon>Anoxynatronum</taxon>
    </lineage>
</organism>
<dbReference type="CDD" id="cd18773">
    <property type="entry name" value="PDC1_HK_sensor"/>
    <property type="match status" value="1"/>
</dbReference>
<comment type="caution">
    <text evidence="4">The sequence shown here is derived from an EMBL/GenBank/DDBJ whole genome shotgun (WGS) entry which is preliminary data.</text>
</comment>